<accession>A0A223CWP4</accession>
<dbReference type="AlphaFoldDB" id="A0A223CWP4"/>
<evidence type="ECO:0000313" key="1">
    <source>
        <dbReference type="EMBL" id="ASS73624.1"/>
    </source>
</evidence>
<dbReference type="EMBL" id="CP022657">
    <property type="protein sequence ID" value="ASS73624.1"/>
    <property type="molecule type" value="Genomic_DNA"/>
</dbReference>
<keyword evidence="2" id="KW-1185">Reference proteome</keyword>
<reference evidence="1 2" key="1">
    <citation type="journal article" date="2015" name="Int. J. Syst. Evol. Microbiol.">
        <title>Tumebacillus algifaecis sp. nov., isolated from decomposing algal scum.</title>
        <authorList>
            <person name="Wu Y.F."/>
            <person name="Zhang B."/>
            <person name="Xing P."/>
            <person name="Wu Q.L."/>
            <person name="Liu S.J."/>
        </authorList>
    </citation>
    <scope>NUCLEOTIDE SEQUENCE [LARGE SCALE GENOMIC DNA]</scope>
    <source>
        <strain evidence="1 2">THMBR28</strain>
    </source>
</reference>
<dbReference type="RefSeq" id="WP_094234884.1">
    <property type="nucleotide sequence ID" value="NZ_CP022657.1"/>
</dbReference>
<protein>
    <submittedName>
        <fullName evidence="1">Uncharacterized protein</fullName>
    </submittedName>
</protein>
<evidence type="ECO:0000313" key="2">
    <source>
        <dbReference type="Proteomes" id="UP000214688"/>
    </source>
</evidence>
<gene>
    <name evidence="1" type="ORF">CIG75_00610</name>
</gene>
<proteinExistence type="predicted"/>
<name>A0A223CWP4_9BACL</name>
<dbReference type="KEGG" id="tab:CIG75_00610"/>
<sequence length="251" mass="30151">MRTTPYNQLKKIAKGNAKEMKVSYRYVTDALEQLYSIQYRIAAHHFAFISNGFTSRYIYEGLAWTAYFKNMHTLYTIIELMKKGLVGSLRILLRYVYEFLVIGKYTVISKNHRLAEMWEAGDEVRMERDVFKKIRYPRSESLKHLWKNLCRLAHGTIFSQQGSLDIKDIRNELSFDFIVVAMLLEMNYHYLNTHLITSKLRYYVSYYNAEEFKKMKKQRKKAKQIMKVLRTYMKPEAKSAVYDYKRTWQVR</sequence>
<dbReference type="OrthoDB" id="9838167at2"/>
<organism evidence="1 2">
    <name type="scientific">Tumebacillus algifaecis</name>
    <dbReference type="NCBI Taxonomy" id="1214604"/>
    <lineage>
        <taxon>Bacteria</taxon>
        <taxon>Bacillati</taxon>
        <taxon>Bacillota</taxon>
        <taxon>Bacilli</taxon>
        <taxon>Bacillales</taxon>
        <taxon>Alicyclobacillaceae</taxon>
        <taxon>Tumebacillus</taxon>
    </lineage>
</organism>
<dbReference type="Proteomes" id="UP000214688">
    <property type="component" value="Chromosome"/>
</dbReference>